<accession>A0ABX2E7W2</accession>
<feature type="transmembrane region" description="Helical" evidence="1">
    <location>
        <begin position="60"/>
        <end position="78"/>
    </location>
</feature>
<keyword evidence="1" id="KW-0472">Membrane</keyword>
<evidence type="ECO:0000256" key="1">
    <source>
        <dbReference type="SAM" id="Phobius"/>
    </source>
</evidence>
<feature type="transmembrane region" description="Helical" evidence="1">
    <location>
        <begin position="24"/>
        <end position="48"/>
    </location>
</feature>
<comment type="caution">
    <text evidence="2">The sequence shown here is derived from an EMBL/GenBank/DDBJ whole genome shotgun (WGS) entry which is preliminary data.</text>
</comment>
<sequence>MLDSFYITIFNHYKKALGKRSIKLALIYINMLTLSIAFALAAFFLAFAKQMKMQIMSNTKFWVLMTLASIFLIFMNWMRYNGKKRTILNAKSKHSNTSIYLLWIIPIACFAIAAILLQV</sequence>
<evidence type="ECO:0000313" key="2">
    <source>
        <dbReference type="EMBL" id="NRD24510.1"/>
    </source>
</evidence>
<dbReference type="Proteomes" id="UP000805085">
    <property type="component" value="Unassembled WGS sequence"/>
</dbReference>
<keyword evidence="3" id="KW-1185">Reference proteome</keyword>
<proteinExistence type="predicted"/>
<dbReference type="EMBL" id="JABRWQ010000006">
    <property type="protein sequence ID" value="NRD24510.1"/>
    <property type="molecule type" value="Genomic_DNA"/>
</dbReference>
<reference evidence="2 3" key="1">
    <citation type="journal article" date="2015" name="Int. J. Syst. Evol. Microbiol.">
        <title>Winogradskyella litoriviva sp. nov., isolated from coastal seawater.</title>
        <authorList>
            <person name="Nedashkovskaya O.I."/>
            <person name="Kukhlevskiy A.D."/>
            <person name="Zhukova N.V."/>
            <person name="Kim S.J."/>
            <person name="Rhee S.K."/>
            <person name="Mikhailov V.V."/>
        </authorList>
    </citation>
    <scope>NUCLEOTIDE SEQUENCE [LARGE SCALE GENOMIC DNA]</scope>
    <source>
        <strain evidence="2 3">KMM6491</strain>
    </source>
</reference>
<dbReference type="RefSeq" id="WP_173302153.1">
    <property type="nucleotide sequence ID" value="NZ_JABRWQ010000006.1"/>
</dbReference>
<organism evidence="2 3">
    <name type="scientific">Winogradskyella litoriviva</name>
    <dbReference type="NCBI Taxonomy" id="1220182"/>
    <lineage>
        <taxon>Bacteria</taxon>
        <taxon>Pseudomonadati</taxon>
        <taxon>Bacteroidota</taxon>
        <taxon>Flavobacteriia</taxon>
        <taxon>Flavobacteriales</taxon>
        <taxon>Flavobacteriaceae</taxon>
        <taxon>Winogradskyella</taxon>
    </lineage>
</organism>
<gene>
    <name evidence="2" type="ORF">HNV10_14725</name>
</gene>
<feature type="transmembrane region" description="Helical" evidence="1">
    <location>
        <begin position="99"/>
        <end position="117"/>
    </location>
</feature>
<name>A0ABX2E7W2_9FLAO</name>
<keyword evidence="1" id="KW-0812">Transmembrane</keyword>
<protein>
    <submittedName>
        <fullName evidence="2">Uncharacterized protein</fullName>
    </submittedName>
</protein>
<evidence type="ECO:0000313" key="3">
    <source>
        <dbReference type="Proteomes" id="UP000805085"/>
    </source>
</evidence>
<keyword evidence="1" id="KW-1133">Transmembrane helix</keyword>